<feature type="transmembrane region" description="Helical" evidence="1">
    <location>
        <begin position="52"/>
        <end position="72"/>
    </location>
</feature>
<comment type="caution">
    <text evidence="2">The sequence shown here is derived from an EMBL/GenBank/DDBJ whole genome shotgun (WGS) entry which is preliminary data.</text>
</comment>
<organism evidence="2 3">
    <name type="scientific">Pseudomonas corrugata</name>
    <dbReference type="NCBI Taxonomy" id="47879"/>
    <lineage>
        <taxon>Bacteria</taxon>
        <taxon>Pseudomonadati</taxon>
        <taxon>Pseudomonadota</taxon>
        <taxon>Gammaproteobacteria</taxon>
        <taxon>Pseudomonadales</taxon>
        <taxon>Pseudomonadaceae</taxon>
        <taxon>Pseudomonas</taxon>
    </lineage>
</organism>
<keyword evidence="1" id="KW-0812">Transmembrane</keyword>
<evidence type="ECO:0000313" key="3">
    <source>
        <dbReference type="Proteomes" id="UP000536720"/>
    </source>
</evidence>
<proteinExistence type="predicted"/>
<evidence type="ECO:0000313" key="2">
    <source>
        <dbReference type="EMBL" id="NUT87633.1"/>
    </source>
</evidence>
<feature type="transmembrane region" description="Helical" evidence="1">
    <location>
        <begin position="18"/>
        <end position="40"/>
    </location>
</feature>
<feature type="transmembrane region" description="Helical" evidence="1">
    <location>
        <begin position="193"/>
        <end position="211"/>
    </location>
</feature>
<sequence length="311" mass="34075">MREATSELEKQIDLATKLLSLAAKVGLLTGGTCIVSYLLGNGHYPQGVSIGDSLLFLVAAFCFGVICLYFSVSVTAAGVLLAPMFVPVLRFLIWVTTIFRAEKSKAELKLQKITFLTVFFGICGVLTIYFLARKNPLEHIPLVLLPIFQYVVYSAFLQQNNKIKAAYGPPPKIADTESSETDARVDVKPMKRLRAMIAGLLILTPILMGGVTSDLLQTAMSLAKIRIERATILVKPPYANLLPAPQDSPLQDYKTFENATVVFRGVGNSTLIEMRTADTAIRLEIPNDSIIIERNTRLITQPKPETGDKAG</sequence>
<keyword evidence="1" id="KW-1133">Transmembrane helix</keyword>
<dbReference type="EMBL" id="JABFMR010000011">
    <property type="protein sequence ID" value="NUT87633.1"/>
    <property type="molecule type" value="Genomic_DNA"/>
</dbReference>
<dbReference type="AlphaFoldDB" id="A0A7Y5Z5V9"/>
<name>A0A7Y5Z5V9_9PSED</name>
<feature type="transmembrane region" description="Helical" evidence="1">
    <location>
        <begin position="138"/>
        <end position="157"/>
    </location>
</feature>
<accession>A0A7Y5Z5V9</accession>
<feature type="transmembrane region" description="Helical" evidence="1">
    <location>
        <begin position="78"/>
        <end position="101"/>
    </location>
</feature>
<keyword evidence="1" id="KW-0472">Membrane</keyword>
<gene>
    <name evidence="2" type="ORF">HNO91_14455</name>
</gene>
<dbReference type="Proteomes" id="UP000536720">
    <property type="component" value="Unassembled WGS sequence"/>
</dbReference>
<dbReference type="RefSeq" id="WP_175362843.1">
    <property type="nucleotide sequence ID" value="NZ_JABFMR010000011.1"/>
</dbReference>
<evidence type="ECO:0000256" key="1">
    <source>
        <dbReference type="SAM" id="Phobius"/>
    </source>
</evidence>
<reference evidence="2 3" key="1">
    <citation type="journal article" date="2020" name="Front. Plant Sci.">
        <title>Isolation of Rhizosphere Bacteria That Improve Quality and Water Stress Tolerance in Greenhouse Ornamentals.</title>
        <authorList>
            <person name="Nordstedt N.P."/>
            <person name="Jones M.L."/>
        </authorList>
    </citation>
    <scope>NUCLEOTIDE SEQUENCE [LARGE SCALE GENOMIC DNA]</scope>
    <source>
        <strain evidence="2 3">C7D2</strain>
    </source>
</reference>
<feature type="transmembrane region" description="Helical" evidence="1">
    <location>
        <begin position="113"/>
        <end position="132"/>
    </location>
</feature>
<protein>
    <submittedName>
        <fullName evidence="2">Uncharacterized protein</fullName>
    </submittedName>
</protein>